<keyword evidence="1" id="KW-1133">Transmembrane helix</keyword>
<dbReference type="OrthoDB" id="1444613at2"/>
<gene>
    <name evidence="2" type="ORF">DR871_011005</name>
</gene>
<sequence>MRKITISILIILTIIVIVFLFLRHEELSSYKEKGNKMVRQIYKFEKINHTLPNSISDFQVDTEMGEGPYYEKLNDSIFIVYYNIGFDDKITFTSNKKIWE</sequence>
<name>A0A482TKK8_9FLAO</name>
<comment type="caution">
    <text evidence="2">The sequence shown here is derived from an EMBL/GenBank/DDBJ whole genome shotgun (WGS) entry which is preliminary data.</text>
</comment>
<feature type="transmembrane region" description="Helical" evidence="1">
    <location>
        <begin position="6"/>
        <end position="22"/>
    </location>
</feature>
<dbReference type="RefSeq" id="WP_113666331.1">
    <property type="nucleotide sequence ID" value="NZ_QNVY02000003.1"/>
</dbReference>
<protein>
    <recommendedName>
        <fullName evidence="4">DUF3139 domain-containing protein</fullName>
    </recommendedName>
</protein>
<keyword evidence="1" id="KW-0472">Membrane</keyword>
<reference evidence="2 3" key="1">
    <citation type="submission" date="2019-01" db="EMBL/GenBank/DDBJ databases">
        <title>Flavobacterium sp. nov. isolated from arctic soil.</title>
        <authorList>
            <person name="Kim D.-U."/>
        </authorList>
    </citation>
    <scope>NUCLEOTIDE SEQUENCE [LARGE SCALE GENOMIC DNA]</scope>
    <source>
        <strain evidence="2 3">Kopri-42</strain>
    </source>
</reference>
<keyword evidence="3" id="KW-1185">Reference proteome</keyword>
<dbReference type="AlphaFoldDB" id="A0A482TKK8"/>
<evidence type="ECO:0000256" key="1">
    <source>
        <dbReference type="SAM" id="Phobius"/>
    </source>
</evidence>
<organism evidence="2 3">
    <name type="scientific">Flavobacterium petrolei</name>
    <dbReference type="NCBI Taxonomy" id="2259594"/>
    <lineage>
        <taxon>Bacteria</taxon>
        <taxon>Pseudomonadati</taxon>
        <taxon>Bacteroidota</taxon>
        <taxon>Flavobacteriia</taxon>
        <taxon>Flavobacteriales</taxon>
        <taxon>Flavobacteriaceae</taxon>
        <taxon>Flavobacterium</taxon>
    </lineage>
</organism>
<evidence type="ECO:0000313" key="3">
    <source>
        <dbReference type="Proteomes" id="UP000253235"/>
    </source>
</evidence>
<evidence type="ECO:0008006" key="4">
    <source>
        <dbReference type="Google" id="ProtNLM"/>
    </source>
</evidence>
<accession>A0A482TKK8</accession>
<evidence type="ECO:0000313" key="2">
    <source>
        <dbReference type="EMBL" id="RYJ51707.1"/>
    </source>
</evidence>
<proteinExistence type="predicted"/>
<dbReference type="EMBL" id="QNVY02000003">
    <property type="protein sequence ID" value="RYJ51707.1"/>
    <property type="molecule type" value="Genomic_DNA"/>
</dbReference>
<dbReference type="Proteomes" id="UP000253235">
    <property type="component" value="Unassembled WGS sequence"/>
</dbReference>
<keyword evidence="1" id="KW-0812">Transmembrane</keyword>